<evidence type="ECO:0000259" key="10">
    <source>
        <dbReference type="Pfam" id="PF04316"/>
    </source>
</evidence>
<evidence type="ECO:0000256" key="2">
    <source>
        <dbReference type="ARBA" id="ARBA00017823"/>
    </source>
</evidence>
<dbReference type="InterPro" id="IPR035890">
    <property type="entry name" value="Anti-sigma-28_factor_FlgM_sf"/>
</dbReference>
<keyword evidence="6" id="KW-0804">Transcription</keyword>
<evidence type="ECO:0000256" key="7">
    <source>
        <dbReference type="ARBA" id="ARBA00024739"/>
    </source>
</evidence>
<dbReference type="Pfam" id="PF04316">
    <property type="entry name" value="FlgM"/>
    <property type="match status" value="1"/>
</dbReference>
<evidence type="ECO:0000256" key="8">
    <source>
        <dbReference type="ARBA" id="ARBA00030117"/>
    </source>
</evidence>
<dbReference type="EMBL" id="JABFHI010000008">
    <property type="protein sequence ID" value="NOG32734.1"/>
    <property type="molecule type" value="Genomic_DNA"/>
</dbReference>
<feature type="compositionally biased region" description="Polar residues" evidence="9">
    <location>
        <begin position="1"/>
        <end position="13"/>
    </location>
</feature>
<proteinExistence type="inferred from homology"/>
<feature type="domain" description="Anti-sigma-28 factor FlgM C-terminal" evidence="10">
    <location>
        <begin position="42"/>
        <end position="82"/>
    </location>
</feature>
<keyword evidence="11" id="KW-0966">Cell projection</keyword>
<evidence type="ECO:0000313" key="12">
    <source>
        <dbReference type="Proteomes" id="UP000588806"/>
    </source>
</evidence>
<dbReference type="AlphaFoldDB" id="A0A7Y3U1X5"/>
<dbReference type="RefSeq" id="WP_171703197.1">
    <property type="nucleotide sequence ID" value="NZ_JABFHI010000008.1"/>
</dbReference>
<dbReference type="SUPFAM" id="SSF101498">
    <property type="entry name" value="Anti-sigma factor FlgM"/>
    <property type="match status" value="1"/>
</dbReference>
<evidence type="ECO:0000313" key="11">
    <source>
        <dbReference type="EMBL" id="NOG32734.1"/>
    </source>
</evidence>
<keyword evidence="3" id="KW-0678">Repressor</keyword>
<dbReference type="Proteomes" id="UP000588806">
    <property type="component" value="Unassembled WGS sequence"/>
</dbReference>
<sequence>MKIDTLNSLLRPNQAQQRDDAQRAQMQKTTDSSAAATSETRLSQQSMDESQDIDSAKVDEIRTAIREGRMEINPERIADGLLSKLDV</sequence>
<dbReference type="NCBIfam" id="TIGR03824">
    <property type="entry name" value="FlgM_jcvi"/>
    <property type="match status" value="1"/>
</dbReference>
<keyword evidence="5" id="KW-0805">Transcription regulation</keyword>
<comment type="function">
    <text evidence="7">Responsible for the coupling of flagellin expression to flagellar assembly by preventing expression of the flagellin genes when a component of the middle class of proteins is defective. It negatively regulates flagellar genes by inhibiting the activity of FliA by directly binding to FliA.</text>
</comment>
<keyword evidence="11" id="KW-0969">Cilium</keyword>
<evidence type="ECO:0000256" key="3">
    <source>
        <dbReference type="ARBA" id="ARBA00022491"/>
    </source>
</evidence>
<evidence type="ECO:0000256" key="9">
    <source>
        <dbReference type="SAM" id="MobiDB-lite"/>
    </source>
</evidence>
<gene>
    <name evidence="11" type="primary">flgM</name>
    <name evidence="11" type="ORF">HLB35_15020</name>
</gene>
<feature type="compositionally biased region" description="Polar residues" evidence="9">
    <location>
        <begin position="39"/>
        <end position="48"/>
    </location>
</feature>
<keyword evidence="4" id="KW-1005">Bacterial flagellum biogenesis</keyword>
<dbReference type="InterPro" id="IPR007412">
    <property type="entry name" value="FlgM"/>
</dbReference>
<dbReference type="GO" id="GO:0044781">
    <property type="term" value="P:bacterial-type flagellum organization"/>
    <property type="evidence" value="ECO:0007669"/>
    <property type="project" value="UniProtKB-KW"/>
</dbReference>
<keyword evidence="12" id="KW-1185">Reference proteome</keyword>
<accession>A0A7Y3U1X5</accession>
<feature type="compositionally biased region" description="Low complexity" evidence="9">
    <location>
        <begin position="23"/>
        <end position="38"/>
    </location>
</feature>
<evidence type="ECO:0000256" key="1">
    <source>
        <dbReference type="ARBA" id="ARBA00005322"/>
    </source>
</evidence>
<name>A0A7Y3U1X5_9GAMM</name>
<dbReference type="GO" id="GO:0045892">
    <property type="term" value="P:negative regulation of DNA-templated transcription"/>
    <property type="evidence" value="ECO:0007669"/>
    <property type="project" value="InterPro"/>
</dbReference>
<keyword evidence="11" id="KW-0282">Flagellum</keyword>
<comment type="similarity">
    <text evidence="1">Belongs to the FlgM family.</text>
</comment>
<reference evidence="11 12" key="1">
    <citation type="submission" date="2020-05" db="EMBL/GenBank/DDBJ databases">
        <authorList>
            <person name="Ruan W."/>
            <person name="Jeon C.O."/>
            <person name="Chun B.H."/>
        </authorList>
    </citation>
    <scope>NUCLEOTIDE SEQUENCE [LARGE SCALE GENOMIC DNA]</scope>
    <source>
        <strain evidence="11 12">TBZ9</strain>
    </source>
</reference>
<dbReference type="InterPro" id="IPR031316">
    <property type="entry name" value="FlgM_C"/>
</dbReference>
<organism evidence="11 12">
    <name type="scientific">Vreelandella azerica</name>
    <dbReference type="NCBI Taxonomy" id="2732867"/>
    <lineage>
        <taxon>Bacteria</taxon>
        <taxon>Pseudomonadati</taxon>
        <taxon>Pseudomonadota</taxon>
        <taxon>Gammaproteobacteria</taxon>
        <taxon>Oceanospirillales</taxon>
        <taxon>Halomonadaceae</taxon>
        <taxon>Vreelandella</taxon>
    </lineage>
</organism>
<evidence type="ECO:0000256" key="5">
    <source>
        <dbReference type="ARBA" id="ARBA00023015"/>
    </source>
</evidence>
<feature type="region of interest" description="Disordered" evidence="9">
    <location>
        <begin position="1"/>
        <end position="57"/>
    </location>
</feature>
<evidence type="ECO:0000256" key="4">
    <source>
        <dbReference type="ARBA" id="ARBA00022795"/>
    </source>
</evidence>
<evidence type="ECO:0000256" key="6">
    <source>
        <dbReference type="ARBA" id="ARBA00023163"/>
    </source>
</evidence>
<comment type="caution">
    <text evidence="11">The sequence shown here is derived from an EMBL/GenBank/DDBJ whole genome shotgun (WGS) entry which is preliminary data.</text>
</comment>
<protein>
    <recommendedName>
        <fullName evidence="2">Negative regulator of flagellin synthesis</fullName>
    </recommendedName>
    <alternativeName>
        <fullName evidence="8">Anti-sigma-28 factor</fullName>
    </alternativeName>
</protein>
<reference evidence="11 12" key="2">
    <citation type="submission" date="2020-06" db="EMBL/GenBank/DDBJ databases">
        <title>Halomonas songnenensis sp. nov., a moderately halophilic bacterium isolated from saline and alkaline soils.</title>
        <authorList>
            <person name="Jiang J."/>
            <person name="Pan Y."/>
        </authorList>
    </citation>
    <scope>NUCLEOTIDE SEQUENCE [LARGE SCALE GENOMIC DNA]</scope>
    <source>
        <strain evidence="11 12">TBZ9</strain>
    </source>
</reference>